<dbReference type="Proteomes" id="UP001142055">
    <property type="component" value="Chromosome 3"/>
</dbReference>
<name>A0A9Q0RKN7_BLOTA</name>
<evidence type="ECO:0000313" key="1">
    <source>
        <dbReference type="EMBL" id="KAJ6216521.1"/>
    </source>
</evidence>
<organism evidence="1 2">
    <name type="scientific">Blomia tropicalis</name>
    <name type="common">Mite</name>
    <dbReference type="NCBI Taxonomy" id="40697"/>
    <lineage>
        <taxon>Eukaryota</taxon>
        <taxon>Metazoa</taxon>
        <taxon>Ecdysozoa</taxon>
        <taxon>Arthropoda</taxon>
        <taxon>Chelicerata</taxon>
        <taxon>Arachnida</taxon>
        <taxon>Acari</taxon>
        <taxon>Acariformes</taxon>
        <taxon>Sarcoptiformes</taxon>
        <taxon>Astigmata</taxon>
        <taxon>Glycyphagoidea</taxon>
        <taxon>Echimyopodidae</taxon>
        <taxon>Blomia</taxon>
    </lineage>
</organism>
<gene>
    <name evidence="1" type="ORF">RDWZM_007678</name>
</gene>
<evidence type="ECO:0000313" key="2">
    <source>
        <dbReference type="Proteomes" id="UP001142055"/>
    </source>
</evidence>
<keyword evidence="2" id="KW-1185">Reference proteome</keyword>
<protein>
    <submittedName>
        <fullName evidence="1">Uncharacterized protein</fullName>
    </submittedName>
</protein>
<sequence length="97" mass="11099">MFKAKSTKHSTTVRHTRLTFIQSIYNNMKASGKTRPKYNLIHTHTGEYKKSKDRKARSIWNEPACNLAIEGDIENTPVQSGRIQMTQPPPPFKQATI</sequence>
<reference evidence="1" key="1">
    <citation type="submission" date="2022-12" db="EMBL/GenBank/DDBJ databases">
        <title>Genome assemblies of Blomia tropicalis.</title>
        <authorList>
            <person name="Cui Y."/>
        </authorList>
    </citation>
    <scope>NUCLEOTIDE SEQUENCE</scope>
    <source>
        <tissue evidence="1">Adult mites</tissue>
    </source>
</reference>
<proteinExistence type="predicted"/>
<accession>A0A9Q0RKN7</accession>
<comment type="caution">
    <text evidence="1">The sequence shown here is derived from an EMBL/GenBank/DDBJ whole genome shotgun (WGS) entry which is preliminary data.</text>
</comment>
<dbReference type="AlphaFoldDB" id="A0A9Q0RKN7"/>
<dbReference type="EMBL" id="JAPWDV010000003">
    <property type="protein sequence ID" value="KAJ6216521.1"/>
    <property type="molecule type" value="Genomic_DNA"/>
</dbReference>